<feature type="domain" description="Methylated-DNA-[protein]-cysteine S-methyltransferase DNA binding" evidence="2">
    <location>
        <begin position="612"/>
        <end position="673"/>
    </location>
</feature>
<evidence type="ECO:0000313" key="6">
    <source>
        <dbReference type="Proteomes" id="UP000472710"/>
    </source>
</evidence>
<dbReference type="Proteomes" id="UP000472710">
    <property type="component" value="Unassembled WGS sequence"/>
</dbReference>
<comment type="caution">
    <text evidence="5">The sequence shown here is derived from an EMBL/GenBank/DDBJ whole genome shotgun (WGS) entry which is preliminary data.</text>
</comment>
<evidence type="ECO:0008006" key="7">
    <source>
        <dbReference type="Google" id="ProtNLM"/>
    </source>
</evidence>
<evidence type="ECO:0000256" key="1">
    <source>
        <dbReference type="ARBA" id="ARBA00022763"/>
    </source>
</evidence>
<feature type="domain" description="GmrSD restriction endonucleases N-terminal" evidence="3">
    <location>
        <begin position="35"/>
        <end position="254"/>
    </location>
</feature>
<dbReference type="InterPro" id="IPR011089">
    <property type="entry name" value="GmrSD_C"/>
</dbReference>
<keyword evidence="1" id="KW-0227">DNA damage</keyword>
<dbReference type="InterPro" id="IPR036217">
    <property type="entry name" value="MethylDNA_cys_MeTrfase_DNAb"/>
</dbReference>
<dbReference type="Gene3D" id="1.10.10.10">
    <property type="entry name" value="Winged helix-like DNA-binding domain superfamily/Winged helix DNA-binding domain"/>
    <property type="match status" value="1"/>
</dbReference>
<organism evidence="5 6">
    <name type="scientific">Streptomyces diastaticus subsp. diastaticus</name>
    <dbReference type="NCBI Taxonomy" id="68040"/>
    <lineage>
        <taxon>Bacteria</taxon>
        <taxon>Bacillati</taxon>
        <taxon>Actinomycetota</taxon>
        <taxon>Actinomycetes</taxon>
        <taxon>Kitasatosporales</taxon>
        <taxon>Streptomycetaceae</taxon>
        <taxon>Streptomyces</taxon>
        <taxon>Streptomyces diastaticus group</taxon>
    </lineage>
</organism>
<gene>
    <name evidence="5" type="ORF">Sdia_41150</name>
</gene>
<accession>A0ABQ1CSM0</accession>
<sequence length="891" mass="98047">MRAFRSITSRRGREWRLGASVGEGTRVHAQETTFSKLVQGEQQFQVPLYQRTYSWQREELRQLWADVLETVEDRQQGGAAGGHFLGSVVLAPERVAAGGMRRWLVVDGQQRMTTLMLAFTALRDQFRGRGEERRAAKINDLLLVNAYQDGLDRYRLLPTQADREAFTACLDTLPKAGGAGNVGAAYRFFGAVLADGAESGGAVWLDAVESVLGGCLSIVAITAAEGDNVYRIFESINNTGVGLSQSDLLRNYLFMYLPAKGEEVHRKWWLPMQELLGPDNLELLVWLDLVVAGNSRARQGDIYRDQKKRLEPLVDDEEALAGEIVRLAVRAERLMRVVEPAREPHPRMRTVLERLARWGGQVHYPLALHLLDLMDEGRATAEDAAAALAYAESYMVRRLLAGLSTTGSNRVFMELPRELGEDGSPAEAVRRLLSRHRTGPRAWPGDDTVREAIRTRPFYKSGRAGQRFQILRRLEESYGSSEPVDYALANLTVEHVLPQRPAQQWFDLLAEEAGDGESPEELHGLLVHTLGNLTLTGENAKLSNHPFRRKQELLDASALRMNQRIAAEERWGRAEIAARAEELADRAVRLWPGPLEGIARADDEWAGWRELRDILSAVPAGTWTSYGDLAAAIGTSAVAVGNHLAARTGLHCPYRVLTAGGRIAGGFRWGDDRYSGDPVKILEAEGVPFDGNGRASRAHRLTAADLAVLVGREASEESVPVPAARSAEQGGPGAAARFQALLRDHQPPEVVEGVLAVLRSWEESGGHHVYGKGNETSCLPMVEGRGPHGPRALWPVALYPVSGTVEVVFQHLKRRPPFDDEPTRRALLERFNAVEGVDLAEAKLDLRPSFPLEVLAGQGEAVRAVLEWFLHQVAPAGARRPPGGATARSGP</sequence>
<dbReference type="InterPro" id="IPR014048">
    <property type="entry name" value="MethylDNA_cys_MeTrfase_DNA-bd"/>
</dbReference>
<feature type="domain" description="GmrSD restriction endonucleases C-terminal" evidence="4">
    <location>
        <begin position="443"/>
        <end position="585"/>
    </location>
</feature>
<dbReference type="InterPro" id="IPR004919">
    <property type="entry name" value="GmrSD_N"/>
</dbReference>
<proteinExistence type="predicted"/>
<reference evidence="5 6" key="1">
    <citation type="submission" date="2020-02" db="EMBL/GenBank/DDBJ databases">
        <title>Whole genome shotgun sequence of Streptomyces diastaticus subsp. diastaticus NBRC 13412.</title>
        <authorList>
            <person name="Ichikawa N."/>
            <person name="Komaki H."/>
            <person name="Tamura T."/>
        </authorList>
    </citation>
    <scope>NUCLEOTIDE SEQUENCE [LARGE SCALE GENOMIC DNA]</scope>
    <source>
        <strain evidence="5 6">NBRC 13412</strain>
    </source>
</reference>
<evidence type="ECO:0000259" key="4">
    <source>
        <dbReference type="Pfam" id="PF07510"/>
    </source>
</evidence>
<name>A0ABQ1CSM0_STRDI</name>
<dbReference type="PANTHER" id="PTHR35149">
    <property type="entry name" value="SLL5132 PROTEIN"/>
    <property type="match status" value="1"/>
</dbReference>
<keyword evidence="6" id="KW-1185">Reference proteome</keyword>
<dbReference type="EMBL" id="BLLN01000005">
    <property type="protein sequence ID" value="GFH73347.1"/>
    <property type="molecule type" value="Genomic_DNA"/>
</dbReference>
<evidence type="ECO:0000313" key="5">
    <source>
        <dbReference type="EMBL" id="GFH73347.1"/>
    </source>
</evidence>
<dbReference type="Pfam" id="PF03235">
    <property type="entry name" value="GmrSD_N"/>
    <property type="match status" value="1"/>
</dbReference>
<dbReference type="Pfam" id="PF07510">
    <property type="entry name" value="GmrSD_C"/>
    <property type="match status" value="1"/>
</dbReference>
<protein>
    <recommendedName>
        <fullName evidence="7">DUF262 domain-containing protein</fullName>
    </recommendedName>
</protein>
<dbReference type="InterPro" id="IPR036388">
    <property type="entry name" value="WH-like_DNA-bd_sf"/>
</dbReference>
<dbReference type="Pfam" id="PF01035">
    <property type="entry name" value="DNA_binding_1"/>
    <property type="match status" value="1"/>
</dbReference>
<evidence type="ECO:0000259" key="3">
    <source>
        <dbReference type="Pfam" id="PF03235"/>
    </source>
</evidence>
<evidence type="ECO:0000259" key="2">
    <source>
        <dbReference type="Pfam" id="PF01035"/>
    </source>
</evidence>
<dbReference type="PANTHER" id="PTHR35149:SF2">
    <property type="entry name" value="DUF262 DOMAIN-CONTAINING PROTEIN"/>
    <property type="match status" value="1"/>
</dbReference>
<dbReference type="SUPFAM" id="SSF46767">
    <property type="entry name" value="Methylated DNA-protein cysteine methyltransferase, C-terminal domain"/>
    <property type="match status" value="1"/>
</dbReference>